<dbReference type="KEGG" id="rpc:RPC_2148"/>
<evidence type="ECO:0000313" key="1">
    <source>
        <dbReference type="EMBL" id="ABD87702.1"/>
    </source>
</evidence>
<sequence>MTHSISQILISRHGLHAGLAQIAGYHARIKARAERRARARAGQLVPAPRRAASRLNRLIASILAATAGAKLHRLSRELALRGVRYDRAPIAVAASRSRR</sequence>
<organism evidence="1">
    <name type="scientific">Rhodopseudomonas palustris (strain BisB18)</name>
    <dbReference type="NCBI Taxonomy" id="316056"/>
    <lineage>
        <taxon>Bacteria</taxon>
        <taxon>Pseudomonadati</taxon>
        <taxon>Pseudomonadota</taxon>
        <taxon>Alphaproteobacteria</taxon>
        <taxon>Hyphomicrobiales</taxon>
        <taxon>Nitrobacteraceae</taxon>
        <taxon>Rhodopseudomonas</taxon>
    </lineage>
</organism>
<dbReference type="RefSeq" id="WP_011472601.1">
    <property type="nucleotide sequence ID" value="NC_007925.1"/>
</dbReference>
<dbReference type="HOGENOM" id="CLU_2318291_0_0_5"/>
<name>Q216I4_RHOPB</name>
<dbReference type="EMBL" id="CP000301">
    <property type="protein sequence ID" value="ABD87702.1"/>
    <property type="molecule type" value="Genomic_DNA"/>
</dbReference>
<dbReference type="AlphaFoldDB" id="Q216I4"/>
<protein>
    <submittedName>
        <fullName evidence="1">Uncharacterized protein</fullName>
    </submittedName>
</protein>
<gene>
    <name evidence="1" type="ordered locus">RPC_2148</name>
</gene>
<proteinExistence type="predicted"/>
<reference evidence="1" key="1">
    <citation type="submission" date="2006-03" db="EMBL/GenBank/DDBJ databases">
        <title>Complete sequence of Rhodopseudomonas palustris BisB18.</title>
        <authorList>
            <consortium name="US DOE Joint Genome Institute"/>
            <person name="Copeland A."/>
            <person name="Lucas S."/>
            <person name="Lapidus A."/>
            <person name="Barry K."/>
            <person name="Detter J.C."/>
            <person name="Glavina del Rio T."/>
            <person name="Hammon N."/>
            <person name="Israni S."/>
            <person name="Dalin E."/>
            <person name="Tice H."/>
            <person name="Pitluck S."/>
            <person name="Chain P."/>
            <person name="Malfatti S."/>
            <person name="Shin M."/>
            <person name="Vergez L."/>
            <person name="Schmutz J."/>
            <person name="Larimer F."/>
            <person name="Land M."/>
            <person name="Hauser L."/>
            <person name="Pelletier D.A."/>
            <person name="Kyrpides N."/>
            <person name="Anderson I."/>
            <person name="Oda Y."/>
            <person name="Harwood C.S."/>
            <person name="Richardson P."/>
        </authorList>
    </citation>
    <scope>NUCLEOTIDE SEQUENCE [LARGE SCALE GENOMIC DNA]</scope>
    <source>
        <strain evidence="1">BisB18</strain>
    </source>
</reference>
<accession>Q216I4</accession>